<dbReference type="Gene3D" id="1.10.357.10">
    <property type="entry name" value="Tetracycline Repressor, domain 2"/>
    <property type="match status" value="1"/>
</dbReference>
<proteinExistence type="predicted"/>
<feature type="domain" description="HTH tetR-type" evidence="3">
    <location>
        <begin position="20"/>
        <end position="80"/>
    </location>
</feature>
<dbReference type="EMBL" id="LPZR01000179">
    <property type="protein sequence ID" value="KYO51236.1"/>
    <property type="molecule type" value="Genomic_DNA"/>
</dbReference>
<dbReference type="GO" id="GO:0003700">
    <property type="term" value="F:DNA-binding transcription factor activity"/>
    <property type="evidence" value="ECO:0007669"/>
    <property type="project" value="TreeGrafter"/>
</dbReference>
<dbReference type="Proteomes" id="UP000075787">
    <property type="component" value="Unassembled WGS sequence"/>
</dbReference>
<comment type="caution">
    <text evidence="4">The sequence shown here is derived from an EMBL/GenBank/DDBJ whole genome shotgun (WGS) entry which is preliminary data.</text>
</comment>
<dbReference type="RefSeq" id="WP_062766688.1">
    <property type="nucleotide sequence ID" value="NZ_CP121045.1"/>
</dbReference>
<dbReference type="SUPFAM" id="SSF46689">
    <property type="entry name" value="Homeodomain-like"/>
    <property type="match status" value="1"/>
</dbReference>
<evidence type="ECO:0000259" key="3">
    <source>
        <dbReference type="PROSITE" id="PS50977"/>
    </source>
</evidence>
<dbReference type="PANTHER" id="PTHR30055:SF223">
    <property type="entry name" value="HTH-TYPE TRANSCRIPTIONAL REGULATOR UIDR"/>
    <property type="match status" value="1"/>
</dbReference>
<accession>A0A161Q1F7</accession>
<dbReference type="PANTHER" id="PTHR30055">
    <property type="entry name" value="HTH-TYPE TRANSCRIPTIONAL REGULATOR RUTR"/>
    <property type="match status" value="1"/>
</dbReference>
<evidence type="ECO:0000256" key="2">
    <source>
        <dbReference type="PROSITE-ProRule" id="PRU00335"/>
    </source>
</evidence>
<reference evidence="4 5" key="1">
    <citation type="submission" date="2015-12" db="EMBL/GenBank/DDBJ databases">
        <title>Genome sequence of Tistrella mobilis MCCC 1A02139.</title>
        <authorList>
            <person name="Lu L."/>
            <person name="Lai Q."/>
            <person name="Shao Z."/>
            <person name="Qian P."/>
        </authorList>
    </citation>
    <scope>NUCLEOTIDE SEQUENCE [LARGE SCALE GENOMIC DNA]</scope>
    <source>
        <strain evidence="4 5">MCCC 1A02139</strain>
    </source>
</reference>
<dbReference type="InterPro" id="IPR023772">
    <property type="entry name" value="DNA-bd_HTH_TetR-type_CS"/>
</dbReference>
<organism evidence="4 5">
    <name type="scientific">Tistrella mobilis</name>
    <dbReference type="NCBI Taxonomy" id="171437"/>
    <lineage>
        <taxon>Bacteria</taxon>
        <taxon>Pseudomonadati</taxon>
        <taxon>Pseudomonadota</taxon>
        <taxon>Alphaproteobacteria</taxon>
        <taxon>Geminicoccales</taxon>
        <taxon>Geminicoccaceae</taxon>
        <taxon>Tistrella</taxon>
    </lineage>
</organism>
<dbReference type="PROSITE" id="PS01081">
    <property type="entry name" value="HTH_TETR_1"/>
    <property type="match status" value="1"/>
</dbReference>
<dbReference type="PRINTS" id="PR00455">
    <property type="entry name" value="HTHTETR"/>
</dbReference>
<dbReference type="AlphaFoldDB" id="A0A161Q1F7"/>
<gene>
    <name evidence="4" type="ORF">AUP44_01170</name>
</gene>
<dbReference type="PROSITE" id="PS50977">
    <property type="entry name" value="HTH_TETR_2"/>
    <property type="match status" value="1"/>
</dbReference>
<evidence type="ECO:0000313" key="5">
    <source>
        <dbReference type="Proteomes" id="UP000075787"/>
    </source>
</evidence>
<protein>
    <recommendedName>
        <fullName evidence="3">HTH tetR-type domain-containing protein</fullName>
    </recommendedName>
</protein>
<name>A0A161Q1F7_9PROT</name>
<evidence type="ECO:0000313" key="4">
    <source>
        <dbReference type="EMBL" id="KYO51236.1"/>
    </source>
</evidence>
<keyword evidence="1 2" id="KW-0238">DNA-binding</keyword>
<feature type="DNA-binding region" description="H-T-H motif" evidence="2">
    <location>
        <begin position="43"/>
        <end position="62"/>
    </location>
</feature>
<dbReference type="GO" id="GO:0000976">
    <property type="term" value="F:transcription cis-regulatory region binding"/>
    <property type="evidence" value="ECO:0007669"/>
    <property type="project" value="TreeGrafter"/>
</dbReference>
<dbReference type="InterPro" id="IPR009057">
    <property type="entry name" value="Homeodomain-like_sf"/>
</dbReference>
<dbReference type="Pfam" id="PF17918">
    <property type="entry name" value="TetR_C_15"/>
    <property type="match status" value="1"/>
</dbReference>
<dbReference type="Pfam" id="PF00440">
    <property type="entry name" value="TetR_N"/>
    <property type="match status" value="1"/>
</dbReference>
<sequence length="217" mass="23306">MPPVPPATSPRKRPVQARSRATVDTILDGAAHILIRDGFDRATTTRIAEAAGVGIGSLYQYFPSKEAVVAALIDRHAAALTRVFDDLAPRLAGRPPAEAVAMIVAAATDAHRLHPALHRVLNEQVPRIGDMARIRDVSAAITSHVARWIATLPLAPGRDPAILAVLVERSIEAVVHGALADGHDRLPRALHDELVTMLARHLAPETPRQDQRISKAS</sequence>
<dbReference type="GeneID" id="97243748"/>
<dbReference type="InterPro" id="IPR050109">
    <property type="entry name" value="HTH-type_TetR-like_transc_reg"/>
</dbReference>
<dbReference type="InterPro" id="IPR041669">
    <property type="entry name" value="TetR_C_15"/>
</dbReference>
<evidence type="ECO:0000256" key="1">
    <source>
        <dbReference type="ARBA" id="ARBA00023125"/>
    </source>
</evidence>
<dbReference type="InterPro" id="IPR001647">
    <property type="entry name" value="HTH_TetR"/>
</dbReference>